<organism evidence="5 6">
    <name type="scientific">Batillaria attramentaria</name>
    <dbReference type="NCBI Taxonomy" id="370345"/>
    <lineage>
        <taxon>Eukaryota</taxon>
        <taxon>Metazoa</taxon>
        <taxon>Spiralia</taxon>
        <taxon>Lophotrochozoa</taxon>
        <taxon>Mollusca</taxon>
        <taxon>Gastropoda</taxon>
        <taxon>Caenogastropoda</taxon>
        <taxon>Sorbeoconcha</taxon>
        <taxon>Cerithioidea</taxon>
        <taxon>Batillariidae</taxon>
        <taxon>Batillaria</taxon>
    </lineage>
</organism>
<evidence type="ECO:0000256" key="2">
    <source>
        <dbReference type="SAM" id="Coils"/>
    </source>
</evidence>
<gene>
    <name evidence="5" type="ORF">BaRGS_00036155</name>
</gene>
<dbReference type="InterPro" id="IPR049258">
    <property type="entry name" value="ODAD1_CC"/>
</dbReference>
<evidence type="ECO:0000259" key="4">
    <source>
        <dbReference type="Pfam" id="PF21773"/>
    </source>
</evidence>
<feature type="region of interest" description="Disordered" evidence="3">
    <location>
        <begin position="315"/>
        <end position="334"/>
    </location>
</feature>
<dbReference type="AlphaFoldDB" id="A0ABD0JCQ1"/>
<feature type="non-terminal residue" evidence="5">
    <location>
        <position position="593"/>
    </location>
</feature>
<reference evidence="5 6" key="1">
    <citation type="journal article" date="2023" name="Sci. Data">
        <title>Genome assembly of the Korean intertidal mud-creeper Batillaria attramentaria.</title>
        <authorList>
            <person name="Patra A.K."/>
            <person name="Ho P.T."/>
            <person name="Jun S."/>
            <person name="Lee S.J."/>
            <person name="Kim Y."/>
            <person name="Won Y.J."/>
        </authorList>
    </citation>
    <scope>NUCLEOTIDE SEQUENCE [LARGE SCALE GENOMIC DNA]</scope>
    <source>
        <strain evidence="5">Wonlab-2016</strain>
    </source>
</reference>
<feature type="region of interest" description="Disordered" evidence="3">
    <location>
        <begin position="571"/>
        <end position="593"/>
    </location>
</feature>
<feature type="compositionally biased region" description="Basic and acidic residues" evidence="3">
    <location>
        <begin position="317"/>
        <end position="331"/>
    </location>
</feature>
<feature type="region of interest" description="Disordered" evidence="3">
    <location>
        <begin position="343"/>
        <end position="385"/>
    </location>
</feature>
<feature type="compositionally biased region" description="Acidic residues" evidence="3">
    <location>
        <begin position="368"/>
        <end position="379"/>
    </location>
</feature>
<dbReference type="EMBL" id="JACVVK020000502">
    <property type="protein sequence ID" value="KAK7469826.1"/>
    <property type="molecule type" value="Genomic_DNA"/>
</dbReference>
<comment type="caution">
    <text evidence="5">The sequence shown here is derived from an EMBL/GenBank/DDBJ whole genome shotgun (WGS) entry which is preliminary data.</text>
</comment>
<dbReference type="Pfam" id="PF21773">
    <property type="entry name" value="ODAD1_CC"/>
    <property type="match status" value="1"/>
</dbReference>
<sequence>MNLFKTAARVVATRSSEGLAQEHARAKEKIARKIRKLAESKRRYIHDVSFTLEKQKQELELLEREHDSYMDEMAVIKKVERKDEKDIEQLEETMAKVDDLEKKKKEAATELSELKRQIKQIDQELDKFQKIRSNISIANKRAVRGLPRPDKSERSVEVETKKYDNCMKELQQLREEIHNLEFTRAQLKDTANDLEADIKRLTYSMHKEIRYAGDNLEGAMNTRHNQKILTAALSKHSESFNLDIGKLQRTASQEKRERLFVELKNRSLHDISEERRRKKLLEQAEANKKILLHYSDVINDLREAFKDVLENEELMDEERRRAESRREESTRKGKMLMIKVESVETDDEEMEDWRQGRQAETGERIEDAEITEQQDDSDGDPSGLRDKTAAQVLREKLGEYGLEVCLKKGKFSCHLNVEKADVRSQISDIHSRRARAAKLDRLKHEQLAASVQARKDMGDKSYATSVRELMLKMGISEERIQQLTAPYDTVHPLCLSLAAPYDTVHPLCLSTLSLTSASLTAAIFYETARQINERNILRCLGAVERVVDDLNYQQTLQEFADFMPALQQAKEEGVSAENLPVPEPRPNRMELVE</sequence>
<keyword evidence="1 2" id="KW-0175">Coiled coil</keyword>
<feature type="coiled-coil region" evidence="2">
    <location>
        <begin position="23"/>
        <end position="131"/>
    </location>
</feature>
<dbReference type="Proteomes" id="UP001519460">
    <property type="component" value="Unassembled WGS sequence"/>
</dbReference>
<evidence type="ECO:0000313" key="6">
    <source>
        <dbReference type="Proteomes" id="UP001519460"/>
    </source>
</evidence>
<evidence type="ECO:0000256" key="3">
    <source>
        <dbReference type="SAM" id="MobiDB-lite"/>
    </source>
</evidence>
<evidence type="ECO:0000313" key="5">
    <source>
        <dbReference type="EMBL" id="KAK7469826.1"/>
    </source>
</evidence>
<name>A0ABD0JCQ1_9CAEN</name>
<feature type="domain" description="ODAD1 central coiled coil region" evidence="4">
    <location>
        <begin position="153"/>
        <end position="305"/>
    </location>
</feature>
<protein>
    <recommendedName>
        <fullName evidence="4">ODAD1 central coiled coil region domain-containing protein</fullName>
    </recommendedName>
</protein>
<feature type="coiled-coil region" evidence="2">
    <location>
        <begin position="156"/>
        <end position="204"/>
    </location>
</feature>
<accession>A0ABD0JCQ1</accession>
<keyword evidence="6" id="KW-1185">Reference proteome</keyword>
<proteinExistence type="predicted"/>
<evidence type="ECO:0000256" key="1">
    <source>
        <dbReference type="ARBA" id="ARBA00023054"/>
    </source>
</evidence>
<feature type="compositionally biased region" description="Basic and acidic residues" evidence="3">
    <location>
        <begin position="352"/>
        <end position="367"/>
    </location>
</feature>